<sequence length="310" mass="34812">MVCSNSKATPIIKEVCDPKKMLEKTQKNNFISDIKEKIEHIIGDDDEEDSDEDSDEVNSRKKRSLGIPSDLSGAAAAVSETANQAVENVDGSMILDFTPPDLDTVLNHLNDLKSKLIKLNPRGLIEKIIKQLESAISCLYNELTDLIMGLRSIHVDKLMKGDGPWQQIDEYVKKSSMVKNATSLQVFLQWLDNRLPQDIGDLSKYVPENLQTLMMAEYRVGWDLSEALMEAAPEWRNHLASVHDALHNSKNAQEFCLAMTSILKNPPMGTGKLESSLEFLCKLDTGFFDNIGKQIEPYYKAEYENAMDAI</sequence>
<feature type="non-terminal residue" evidence="2">
    <location>
        <position position="310"/>
    </location>
</feature>
<protein>
    <submittedName>
        <fullName evidence="2">Uncharacterized protein</fullName>
    </submittedName>
</protein>
<organism evidence="2 3">
    <name type="scientific">Meganyctiphanes norvegica</name>
    <name type="common">Northern krill</name>
    <name type="synonym">Thysanopoda norvegica</name>
    <dbReference type="NCBI Taxonomy" id="48144"/>
    <lineage>
        <taxon>Eukaryota</taxon>
        <taxon>Metazoa</taxon>
        <taxon>Ecdysozoa</taxon>
        <taxon>Arthropoda</taxon>
        <taxon>Crustacea</taxon>
        <taxon>Multicrustacea</taxon>
        <taxon>Malacostraca</taxon>
        <taxon>Eumalacostraca</taxon>
        <taxon>Eucarida</taxon>
        <taxon>Euphausiacea</taxon>
        <taxon>Euphausiidae</taxon>
        <taxon>Meganyctiphanes</taxon>
    </lineage>
</organism>
<gene>
    <name evidence="2" type="ORF">MNOR_LOCUS39899</name>
</gene>
<proteinExistence type="predicted"/>
<evidence type="ECO:0000313" key="3">
    <source>
        <dbReference type="Proteomes" id="UP001497623"/>
    </source>
</evidence>
<dbReference type="AlphaFoldDB" id="A0AAV2SSS7"/>
<feature type="compositionally biased region" description="Acidic residues" evidence="1">
    <location>
        <begin position="44"/>
        <end position="56"/>
    </location>
</feature>
<reference evidence="2 3" key="1">
    <citation type="submission" date="2024-05" db="EMBL/GenBank/DDBJ databases">
        <authorList>
            <person name="Wallberg A."/>
        </authorList>
    </citation>
    <scope>NUCLEOTIDE SEQUENCE [LARGE SCALE GENOMIC DNA]</scope>
</reference>
<feature type="region of interest" description="Disordered" evidence="1">
    <location>
        <begin position="42"/>
        <end position="65"/>
    </location>
</feature>
<dbReference type="Proteomes" id="UP001497623">
    <property type="component" value="Unassembled WGS sequence"/>
</dbReference>
<accession>A0AAV2SSS7</accession>
<comment type="caution">
    <text evidence="2">The sequence shown here is derived from an EMBL/GenBank/DDBJ whole genome shotgun (WGS) entry which is preliminary data.</text>
</comment>
<evidence type="ECO:0000256" key="1">
    <source>
        <dbReference type="SAM" id="MobiDB-lite"/>
    </source>
</evidence>
<evidence type="ECO:0000313" key="2">
    <source>
        <dbReference type="EMBL" id="CAL4232971.1"/>
    </source>
</evidence>
<dbReference type="EMBL" id="CAXKWB010111030">
    <property type="protein sequence ID" value="CAL4232971.1"/>
    <property type="molecule type" value="Genomic_DNA"/>
</dbReference>
<keyword evidence="3" id="KW-1185">Reference proteome</keyword>
<name>A0AAV2SSS7_MEGNR</name>